<evidence type="ECO:0000313" key="3">
    <source>
        <dbReference type="Proteomes" id="UP001178507"/>
    </source>
</evidence>
<proteinExistence type="predicted"/>
<dbReference type="EMBL" id="CAUJNA010003649">
    <property type="protein sequence ID" value="CAJ1406881.1"/>
    <property type="molecule type" value="Genomic_DNA"/>
</dbReference>
<feature type="compositionally biased region" description="Basic and acidic residues" evidence="1">
    <location>
        <begin position="141"/>
        <end position="177"/>
    </location>
</feature>
<organism evidence="2 3">
    <name type="scientific">Effrenium voratum</name>
    <dbReference type="NCBI Taxonomy" id="2562239"/>
    <lineage>
        <taxon>Eukaryota</taxon>
        <taxon>Sar</taxon>
        <taxon>Alveolata</taxon>
        <taxon>Dinophyceae</taxon>
        <taxon>Suessiales</taxon>
        <taxon>Symbiodiniaceae</taxon>
        <taxon>Effrenium</taxon>
    </lineage>
</organism>
<feature type="compositionally biased region" description="Polar residues" evidence="1">
    <location>
        <begin position="121"/>
        <end position="137"/>
    </location>
</feature>
<accession>A0AA36NJT2</accession>
<feature type="region of interest" description="Disordered" evidence="1">
    <location>
        <begin position="119"/>
        <end position="177"/>
    </location>
</feature>
<comment type="caution">
    <text evidence="2">The sequence shown here is derived from an EMBL/GenBank/DDBJ whole genome shotgun (WGS) entry which is preliminary data.</text>
</comment>
<evidence type="ECO:0000256" key="1">
    <source>
        <dbReference type="SAM" id="MobiDB-lite"/>
    </source>
</evidence>
<evidence type="ECO:0000313" key="2">
    <source>
        <dbReference type="EMBL" id="CAJ1406881.1"/>
    </source>
</evidence>
<reference evidence="2" key="1">
    <citation type="submission" date="2023-08" db="EMBL/GenBank/DDBJ databases">
        <authorList>
            <person name="Chen Y."/>
            <person name="Shah S."/>
            <person name="Dougan E. K."/>
            <person name="Thang M."/>
            <person name="Chan C."/>
        </authorList>
    </citation>
    <scope>NUCLEOTIDE SEQUENCE</scope>
</reference>
<sequence>MSRPNQAEDSELQAELQGAQMRLKNAQRITSTKALLGKLPSACDRAMAQKRMQQVKGKLAETKRDEAKEMKKFTQRSAALQKEISVDEAKGRKKSAEKAKFLEKAQNELLKAENEIEAVGRQQSEVSAEAVQRQNGLALQKQRDAQDLRRASERAEQRQKLADAEKRQRRQDQEQLRHWKKTFHDEVASESLLASKKHRLQEEIGELRADNAAEESQLKDLAKAVRQKGSLSAKMRKFLDKEPELAHAVKERLNIG</sequence>
<keyword evidence="3" id="KW-1185">Reference proteome</keyword>
<protein>
    <submittedName>
        <fullName evidence="2">Uncharacterized protein</fullName>
    </submittedName>
</protein>
<dbReference type="AlphaFoldDB" id="A0AA36NJT2"/>
<dbReference type="Proteomes" id="UP001178507">
    <property type="component" value="Unassembled WGS sequence"/>
</dbReference>
<gene>
    <name evidence="2" type="ORF">EVOR1521_LOCUS28721</name>
</gene>
<name>A0AA36NJT2_9DINO</name>